<dbReference type="AlphaFoldDB" id="A0A8X8Y5B6"/>
<evidence type="ECO:0000313" key="2">
    <source>
        <dbReference type="Proteomes" id="UP000298416"/>
    </source>
</evidence>
<sequence>MVKTKDRVYAAKAKKVVILWDLDNKLPRGPLYEAAQALKSMAKKFGDVIDIAAYSNHHAFIHLPYISVYRRKKKMNRMRSMKGKKRRNFKERFIDGNEKYNEAARHLVTPKVGYGLAQDLRRVGVYVKTD</sequence>
<dbReference type="EMBL" id="PNBA02000005">
    <property type="protein sequence ID" value="KAG6425134.1"/>
    <property type="molecule type" value="Genomic_DNA"/>
</dbReference>
<comment type="caution">
    <text evidence="1">The sequence shown here is derived from an EMBL/GenBank/DDBJ whole genome shotgun (WGS) entry which is preliminary data.</text>
</comment>
<organism evidence="1">
    <name type="scientific">Salvia splendens</name>
    <name type="common">Scarlet sage</name>
    <dbReference type="NCBI Taxonomy" id="180675"/>
    <lineage>
        <taxon>Eukaryota</taxon>
        <taxon>Viridiplantae</taxon>
        <taxon>Streptophyta</taxon>
        <taxon>Embryophyta</taxon>
        <taxon>Tracheophyta</taxon>
        <taxon>Spermatophyta</taxon>
        <taxon>Magnoliopsida</taxon>
        <taxon>eudicotyledons</taxon>
        <taxon>Gunneridae</taxon>
        <taxon>Pentapetalae</taxon>
        <taxon>asterids</taxon>
        <taxon>lamiids</taxon>
        <taxon>Lamiales</taxon>
        <taxon>Lamiaceae</taxon>
        <taxon>Nepetoideae</taxon>
        <taxon>Mentheae</taxon>
        <taxon>Salviinae</taxon>
        <taxon>Salvia</taxon>
        <taxon>Salvia subgen. Calosphace</taxon>
        <taxon>core Calosphace</taxon>
    </lineage>
</organism>
<protein>
    <recommendedName>
        <fullName evidence="3">Isochorismatase-like domain-containing protein</fullName>
    </recommendedName>
</protein>
<keyword evidence="2" id="KW-1185">Reference proteome</keyword>
<evidence type="ECO:0000313" key="1">
    <source>
        <dbReference type="EMBL" id="KAG6425134.1"/>
    </source>
</evidence>
<gene>
    <name evidence="1" type="ORF">SASPL_115559</name>
</gene>
<accession>A0A8X8Y5B6</accession>
<proteinExistence type="predicted"/>
<name>A0A8X8Y5B6_SALSN</name>
<dbReference type="PANTHER" id="PTHR35744:SF2">
    <property type="entry name" value="OS06G0166200 PROTEIN"/>
    <property type="match status" value="1"/>
</dbReference>
<dbReference type="PANTHER" id="PTHR35744">
    <property type="entry name" value="C2H2-TYPE DOMAIN-CONTAINING PROTEIN"/>
    <property type="match status" value="1"/>
</dbReference>
<dbReference type="Proteomes" id="UP000298416">
    <property type="component" value="Unassembled WGS sequence"/>
</dbReference>
<reference evidence="1" key="2">
    <citation type="submission" date="2020-08" db="EMBL/GenBank/DDBJ databases">
        <title>Plant Genome Project.</title>
        <authorList>
            <person name="Zhang R.-G."/>
        </authorList>
    </citation>
    <scope>NUCLEOTIDE SEQUENCE</scope>
    <source>
        <strain evidence="1">Huo1</strain>
        <tissue evidence="1">Leaf</tissue>
    </source>
</reference>
<evidence type="ECO:0008006" key="3">
    <source>
        <dbReference type="Google" id="ProtNLM"/>
    </source>
</evidence>
<reference evidence="1" key="1">
    <citation type="submission" date="2018-01" db="EMBL/GenBank/DDBJ databases">
        <authorList>
            <person name="Mao J.F."/>
        </authorList>
    </citation>
    <scope>NUCLEOTIDE SEQUENCE</scope>
    <source>
        <strain evidence="1">Huo1</strain>
        <tissue evidence="1">Leaf</tissue>
    </source>
</reference>